<name>A0A0J7N3M8_LASNI</name>
<keyword evidence="1" id="KW-0808">Transferase</keyword>
<protein>
    <submittedName>
        <fullName evidence="1">Lysophosphatidylcholine acyltransferase 2</fullName>
    </submittedName>
</protein>
<dbReference type="GO" id="GO:0016746">
    <property type="term" value="F:acyltransferase activity"/>
    <property type="evidence" value="ECO:0007669"/>
    <property type="project" value="UniProtKB-KW"/>
</dbReference>
<dbReference type="PaxDb" id="67767-A0A0J7N3M8"/>
<sequence length="112" mass="12471">MNGDARNERPNVDEADAASLGADILNPFVHRLELGSTYDKLKIKVKSSHFSERYSTVEAVTISILAYRSYAISAPLFFGTFSYGLLECELNVNVSLVCVNREQGHVSDQYVH</sequence>
<dbReference type="AlphaFoldDB" id="A0A0J7N3M8"/>
<proteinExistence type="predicted"/>
<keyword evidence="1" id="KW-0012">Acyltransferase</keyword>
<keyword evidence="2" id="KW-1185">Reference proteome</keyword>
<evidence type="ECO:0000313" key="1">
    <source>
        <dbReference type="EMBL" id="KMQ87305.1"/>
    </source>
</evidence>
<comment type="caution">
    <text evidence="1">The sequence shown here is derived from an EMBL/GenBank/DDBJ whole genome shotgun (WGS) entry which is preliminary data.</text>
</comment>
<dbReference type="EMBL" id="LBMM01010704">
    <property type="protein sequence ID" value="KMQ87305.1"/>
    <property type="molecule type" value="Genomic_DNA"/>
</dbReference>
<dbReference type="STRING" id="67767.A0A0J7N3M8"/>
<accession>A0A0J7N3M8</accession>
<dbReference type="OrthoDB" id="272512at2759"/>
<gene>
    <name evidence="1" type="ORF">RF55_13442</name>
</gene>
<reference evidence="1 2" key="1">
    <citation type="submission" date="2015-04" db="EMBL/GenBank/DDBJ databases">
        <title>Lasius niger genome sequencing.</title>
        <authorList>
            <person name="Konorov E.A."/>
            <person name="Nikitin M.A."/>
            <person name="Kirill M.V."/>
            <person name="Chang P."/>
        </authorList>
    </citation>
    <scope>NUCLEOTIDE SEQUENCE [LARGE SCALE GENOMIC DNA]</scope>
    <source>
        <tissue evidence="1">Whole</tissue>
    </source>
</reference>
<dbReference type="Proteomes" id="UP000036403">
    <property type="component" value="Unassembled WGS sequence"/>
</dbReference>
<organism evidence="1 2">
    <name type="scientific">Lasius niger</name>
    <name type="common">Black garden ant</name>
    <dbReference type="NCBI Taxonomy" id="67767"/>
    <lineage>
        <taxon>Eukaryota</taxon>
        <taxon>Metazoa</taxon>
        <taxon>Ecdysozoa</taxon>
        <taxon>Arthropoda</taxon>
        <taxon>Hexapoda</taxon>
        <taxon>Insecta</taxon>
        <taxon>Pterygota</taxon>
        <taxon>Neoptera</taxon>
        <taxon>Endopterygota</taxon>
        <taxon>Hymenoptera</taxon>
        <taxon>Apocrita</taxon>
        <taxon>Aculeata</taxon>
        <taxon>Formicoidea</taxon>
        <taxon>Formicidae</taxon>
        <taxon>Formicinae</taxon>
        <taxon>Lasius</taxon>
        <taxon>Lasius</taxon>
    </lineage>
</organism>
<evidence type="ECO:0000313" key="2">
    <source>
        <dbReference type="Proteomes" id="UP000036403"/>
    </source>
</evidence>